<dbReference type="PANTHER" id="PTHR43047">
    <property type="entry name" value="TWO-COMPONENT HISTIDINE PROTEIN KINASE"/>
    <property type="match status" value="1"/>
</dbReference>
<evidence type="ECO:0000256" key="2">
    <source>
        <dbReference type="ARBA" id="ARBA00012438"/>
    </source>
</evidence>
<gene>
    <name evidence="6" type="ORF">WLF18_19170</name>
</gene>
<dbReference type="Gene3D" id="3.30.565.10">
    <property type="entry name" value="Histidine kinase-like ATPase, C-terminal domain"/>
    <property type="match status" value="1"/>
</dbReference>
<dbReference type="PANTHER" id="PTHR43047:SF72">
    <property type="entry name" value="OSMOSENSING HISTIDINE PROTEIN KINASE SLN1"/>
    <property type="match status" value="1"/>
</dbReference>
<dbReference type="Pfam" id="PF02518">
    <property type="entry name" value="HATPase_c"/>
    <property type="match status" value="1"/>
</dbReference>
<evidence type="ECO:0000313" key="7">
    <source>
        <dbReference type="Proteomes" id="UP001386972"/>
    </source>
</evidence>
<keyword evidence="6" id="KW-0547">Nucleotide-binding</keyword>
<keyword evidence="4" id="KW-0418">Kinase</keyword>
<accession>A0ABU9A4S4</accession>
<keyword evidence="3" id="KW-0808">Transferase</keyword>
<evidence type="ECO:0000256" key="4">
    <source>
        <dbReference type="ARBA" id="ARBA00022777"/>
    </source>
</evidence>
<dbReference type="EMBL" id="JBBNAW010000022">
    <property type="protein sequence ID" value="MEK2611231.1"/>
    <property type="molecule type" value="Genomic_DNA"/>
</dbReference>
<keyword evidence="6" id="KW-0067">ATP-binding</keyword>
<evidence type="ECO:0000259" key="5">
    <source>
        <dbReference type="Pfam" id="PF02518"/>
    </source>
</evidence>
<evidence type="ECO:0000256" key="1">
    <source>
        <dbReference type="ARBA" id="ARBA00000085"/>
    </source>
</evidence>
<dbReference type="InterPro" id="IPR003594">
    <property type="entry name" value="HATPase_dom"/>
</dbReference>
<dbReference type="InterPro" id="IPR036890">
    <property type="entry name" value="HATPase_C_sf"/>
</dbReference>
<dbReference type="EC" id="2.7.13.3" evidence="2"/>
<protein>
    <recommendedName>
        <fullName evidence="2">histidine kinase</fullName>
        <ecNumber evidence="2">2.7.13.3</ecNumber>
    </recommendedName>
</protein>
<dbReference type="Proteomes" id="UP001386972">
    <property type="component" value="Unassembled WGS sequence"/>
</dbReference>
<comment type="caution">
    <text evidence="6">The sequence shown here is derived from an EMBL/GenBank/DDBJ whole genome shotgun (WGS) entry which is preliminary data.</text>
</comment>
<proteinExistence type="predicted"/>
<dbReference type="RefSeq" id="WP_340612877.1">
    <property type="nucleotide sequence ID" value="NZ_CP177040.1"/>
</dbReference>
<evidence type="ECO:0000313" key="6">
    <source>
        <dbReference type="EMBL" id="MEK2611231.1"/>
    </source>
</evidence>
<comment type="catalytic activity">
    <reaction evidence="1">
        <text>ATP + protein L-histidine = ADP + protein N-phospho-L-histidine.</text>
        <dbReference type="EC" id="2.7.13.3"/>
    </reaction>
</comment>
<reference evidence="6 7" key="1">
    <citation type="submission" date="2024-03" db="EMBL/GenBank/DDBJ databases">
        <title>Screening, Identification and Application of a Plant Lactobacillus Strain.</title>
        <authorList>
            <person name="Li Y.L."/>
        </authorList>
    </citation>
    <scope>NUCLEOTIDE SEQUENCE [LARGE SCALE GENOMIC DNA]</scope>
    <source>
        <strain evidence="6 7">JDB</strain>
    </source>
</reference>
<organism evidence="6 7">
    <name type="scientific">Pseudomonas shirazensis</name>
    <dbReference type="NCBI Taxonomy" id="2745494"/>
    <lineage>
        <taxon>Bacteria</taxon>
        <taxon>Pseudomonadati</taxon>
        <taxon>Pseudomonadota</taxon>
        <taxon>Gammaproteobacteria</taxon>
        <taxon>Pseudomonadales</taxon>
        <taxon>Pseudomonadaceae</taxon>
        <taxon>Pseudomonas</taxon>
    </lineage>
</organism>
<dbReference type="GO" id="GO:0005524">
    <property type="term" value="F:ATP binding"/>
    <property type="evidence" value="ECO:0007669"/>
    <property type="project" value="UniProtKB-KW"/>
</dbReference>
<dbReference type="InterPro" id="IPR004358">
    <property type="entry name" value="Sig_transdc_His_kin-like_C"/>
</dbReference>
<name>A0ABU9A4S4_9PSED</name>
<keyword evidence="7" id="KW-1185">Reference proteome</keyword>
<sequence length="63" mass="6406">MVRHIHDEAGKYGAGAGLGLGLYIASAIVSAHQGSIEVESTAGEGTTFNVRIPLQVAAVAQKS</sequence>
<dbReference type="PRINTS" id="PR00344">
    <property type="entry name" value="BCTRLSENSOR"/>
</dbReference>
<dbReference type="SUPFAM" id="SSF55874">
    <property type="entry name" value="ATPase domain of HSP90 chaperone/DNA topoisomerase II/histidine kinase"/>
    <property type="match status" value="1"/>
</dbReference>
<evidence type="ECO:0000256" key="3">
    <source>
        <dbReference type="ARBA" id="ARBA00022679"/>
    </source>
</evidence>
<feature type="domain" description="Histidine kinase/HSP90-like ATPase" evidence="5">
    <location>
        <begin position="14"/>
        <end position="55"/>
    </location>
</feature>